<evidence type="ECO:0000313" key="3">
    <source>
        <dbReference type="EMBL" id="AZA82180.1"/>
    </source>
</evidence>
<protein>
    <submittedName>
        <fullName evidence="4">Terminase small subunit</fullName>
    </submittedName>
</protein>
<dbReference type="Proteomes" id="UP000279972">
    <property type="component" value="Chromosome"/>
</dbReference>
<dbReference type="RefSeq" id="WP_103291471.1">
    <property type="nucleotide sequence ID" value="NZ_CP033924.1"/>
</dbReference>
<evidence type="ECO:0000256" key="1">
    <source>
        <dbReference type="ARBA" id="ARBA00022612"/>
    </source>
</evidence>
<evidence type="ECO:0000313" key="5">
    <source>
        <dbReference type="Proteomes" id="UP000236262"/>
    </source>
</evidence>
<dbReference type="KEGG" id="clac:EG342_09820"/>
<reference evidence="4 5" key="1">
    <citation type="submission" date="2018-01" db="EMBL/GenBank/DDBJ databases">
        <title>Draft genome sequences of Chryseobacterium lactis NCTC11390, Chryseobacterium oncorhynchi 701B-08, and Chryseobacterium viscerum 687B-08.</title>
        <authorList>
            <person name="Jeong J.-J."/>
            <person name="Lee Y.J."/>
            <person name="Park B."/>
            <person name="Choi I.-G."/>
            <person name="Kim K.D."/>
        </authorList>
    </citation>
    <scope>NUCLEOTIDE SEQUENCE [LARGE SCALE GENOMIC DNA]</scope>
    <source>
        <strain evidence="4 5">NCTC11390</strain>
    </source>
</reference>
<organism evidence="4 5">
    <name type="scientific">Chryseobacterium lactis</name>
    <dbReference type="NCBI Taxonomy" id="1241981"/>
    <lineage>
        <taxon>Bacteria</taxon>
        <taxon>Pseudomonadati</taxon>
        <taxon>Bacteroidota</taxon>
        <taxon>Flavobacteriia</taxon>
        <taxon>Flavobacteriales</taxon>
        <taxon>Weeksellaceae</taxon>
        <taxon>Chryseobacterium group</taxon>
        <taxon>Chryseobacterium</taxon>
    </lineage>
</organism>
<dbReference type="InterPro" id="IPR052404">
    <property type="entry name" value="SPP1-like_terminase"/>
</dbReference>
<name>A0A3G6RBX5_CHRLC</name>
<dbReference type="EMBL" id="PPEH01000003">
    <property type="protein sequence ID" value="PNW14144.1"/>
    <property type="molecule type" value="Genomic_DNA"/>
</dbReference>
<keyword evidence="1" id="KW-1188">Viral release from host cell</keyword>
<dbReference type="Proteomes" id="UP000236262">
    <property type="component" value="Unassembled WGS sequence"/>
</dbReference>
<dbReference type="Pfam" id="PF03592">
    <property type="entry name" value="Terminase_2"/>
    <property type="match status" value="1"/>
</dbReference>
<dbReference type="GO" id="GO:0051276">
    <property type="term" value="P:chromosome organization"/>
    <property type="evidence" value="ECO:0007669"/>
    <property type="project" value="InterPro"/>
</dbReference>
<dbReference type="Gene3D" id="1.10.10.1400">
    <property type="entry name" value="Terminase, small subunit, N-terminal DNA-binding domain, HTH motif"/>
    <property type="match status" value="1"/>
</dbReference>
<dbReference type="EMBL" id="CP033924">
    <property type="protein sequence ID" value="AZA82180.1"/>
    <property type="molecule type" value="Genomic_DNA"/>
</dbReference>
<dbReference type="AlphaFoldDB" id="A0A3G6RBX5"/>
<dbReference type="PANTHER" id="PTHR41328:SF2">
    <property type="entry name" value="TERMINASE SMALL SUBUNIT"/>
    <property type="match status" value="1"/>
</dbReference>
<sequence length="172" mass="19612">MNLTDKQKRFCEEYLIDLNATQAAIRSGYSSDNARQIGSENLSKLDIQNYISELQEKKSQELDITQTKVLQELVKIAFGDVKNYFDDLGRLINISDLQNDVSASIKSVTVQSEKTELRGEAFVESTVKKIESYDKLKAIDTINRMLGFYSKDNEQKKGDSQVTIFQLPNNNR</sequence>
<proteinExistence type="predicted"/>
<dbReference type="InterPro" id="IPR005335">
    <property type="entry name" value="Terminase_ssu"/>
</dbReference>
<gene>
    <name evidence="4" type="ORF">C1637_09880</name>
    <name evidence="3" type="ORF">EG342_09820</name>
</gene>
<accession>A0A3G6RBX5</accession>
<dbReference type="PANTHER" id="PTHR41328">
    <property type="entry name" value="TERMINASE SMALL SUBUNIT-RELATED"/>
    <property type="match status" value="1"/>
</dbReference>
<dbReference type="InterPro" id="IPR038713">
    <property type="entry name" value="Terminase_Gp1_N_sf"/>
</dbReference>
<keyword evidence="2" id="KW-0231">Viral genome packaging</keyword>
<dbReference type="OrthoDB" id="1338457at2"/>
<evidence type="ECO:0000313" key="4">
    <source>
        <dbReference type="EMBL" id="PNW14144.1"/>
    </source>
</evidence>
<keyword evidence="6" id="KW-1185">Reference proteome</keyword>
<evidence type="ECO:0000313" key="6">
    <source>
        <dbReference type="Proteomes" id="UP000279972"/>
    </source>
</evidence>
<evidence type="ECO:0000256" key="2">
    <source>
        <dbReference type="ARBA" id="ARBA00023219"/>
    </source>
</evidence>
<reference evidence="3 6" key="2">
    <citation type="submission" date="2018-11" db="EMBL/GenBank/DDBJ databases">
        <title>Proposal to divide the Flavobacteriaceae and reorganize its genera based on Amino Acid Identity values calculated from whole genome sequences.</title>
        <authorList>
            <person name="Nicholson A.C."/>
            <person name="Gulvik C.A."/>
            <person name="Whitney A.M."/>
            <person name="Humrighouse B.W."/>
            <person name="Bell M."/>
            <person name="Holmes B."/>
            <person name="Steigerwalt A.G."/>
            <person name="Villarma A."/>
            <person name="Sheth M."/>
            <person name="Batra D."/>
            <person name="Pryor J."/>
            <person name="Bernardet J.-F."/>
            <person name="Hugo C."/>
            <person name="Kampfer P."/>
            <person name="Newman J."/>
            <person name="McQuiston J.R."/>
        </authorList>
    </citation>
    <scope>NUCLEOTIDE SEQUENCE [LARGE SCALE GENOMIC DNA]</scope>
    <source>
        <strain evidence="3 6">KC_1864</strain>
    </source>
</reference>